<dbReference type="InterPro" id="IPR036779">
    <property type="entry name" value="LysM_dom_sf"/>
</dbReference>
<evidence type="ECO:0000256" key="8">
    <source>
        <dbReference type="ARBA" id="ARBA00023277"/>
    </source>
</evidence>
<evidence type="ECO:0000259" key="14">
    <source>
        <dbReference type="PROSITE" id="PS51782"/>
    </source>
</evidence>
<evidence type="ECO:0000256" key="1">
    <source>
        <dbReference type="ARBA" id="ARBA00000822"/>
    </source>
</evidence>
<feature type="disulfide bond" evidence="11">
    <location>
        <begin position="290"/>
        <end position="294"/>
    </location>
</feature>
<evidence type="ECO:0000256" key="9">
    <source>
        <dbReference type="ARBA" id="ARBA00023295"/>
    </source>
</evidence>
<keyword evidence="10" id="KW-0624">Polysaccharide degradation</keyword>
<comment type="catalytic activity">
    <reaction evidence="1">
        <text>Random endo-hydrolysis of N-acetyl-beta-D-glucosaminide (1-&gt;4)-beta-linkages in chitin and chitodextrins.</text>
        <dbReference type="EC" id="3.2.1.14"/>
    </reaction>
</comment>
<feature type="disulfide bond" evidence="11">
    <location>
        <begin position="253"/>
        <end position="265"/>
    </location>
</feature>
<evidence type="ECO:0000256" key="10">
    <source>
        <dbReference type="ARBA" id="ARBA00023326"/>
    </source>
</evidence>
<dbReference type="InterPro" id="IPR001223">
    <property type="entry name" value="Glyco_hydro18_cat"/>
</dbReference>
<dbReference type="EMBL" id="CAJVRC010000846">
    <property type="protein sequence ID" value="CAG8893424.1"/>
    <property type="molecule type" value="Genomic_DNA"/>
</dbReference>
<evidence type="ECO:0000256" key="6">
    <source>
        <dbReference type="ARBA" id="ARBA00023024"/>
    </source>
</evidence>
<dbReference type="Gene3D" id="3.20.20.80">
    <property type="entry name" value="Glycosidases"/>
    <property type="match status" value="1"/>
</dbReference>
<evidence type="ECO:0000313" key="17">
    <source>
        <dbReference type="Proteomes" id="UP001154252"/>
    </source>
</evidence>
<feature type="domain" description="LysM" evidence="14">
    <location>
        <begin position="167"/>
        <end position="215"/>
    </location>
</feature>
<dbReference type="InterPro" id="IPR001002">
    <property type="entry name" value="Chitin-bd_1"/>
</dbReference>
<dbReference type="GO" id="GO:0008061">
    <property type="term" value="F:chitin binding"/>
    <property type="evidence" value="ECO:0007669"/>
    <property type="project" value="UniProtKB-UniRule"/>
</dbReference>
<feature type="disulfide bond" evidence="11">
    <location>
        <begin position="258"/>
        <end position="272"/>
    </location>
</feature>
<reference evidence="16" key="1">
    <citation type="submission" date="2021-07" db="EMBL/GenBank/DDBJ databases">
        <authorList>
            <person name="Branca A.L. A."/>
        </authorList>
    </citation>
    <scope>NUCLEOTIDE SEQUENCE</scope>
</reference>
<dbReference type="SMART" id="SM00636">
    <property type="entry name" value="Glyco_18"/>
    <property type="match status" value="1"/>
</dbReference>
<keyword evidence="17" id="KW-1185">Reference proteome</keyword>
<evidence type="ECO:0000256" key="11">
    <source>
        <dbReference type="PROSITE-ProRule" id="PRU00261"/>
    </source>
</evidence>
<evidence type="ECO:0000256" key="2">
    <source>
        <dbReference type="ARBA" id="ARBA00008682"/>
    </source>
</evidence>
<dbReference type="InterPro" id="IPR017853">
    <property type="entry name" value="GH"/>
</dbReference>
<dbReference type="InterPro" id="IPR029070">
    <property type="entry name" value="Chitinase_insertion_sf"/>
</dbReference>
<gene>
    <name evidence="16" type="ORF">PEGY_LOCUS3531</name>
</gene>
<dbReference type="InterPro" id="IPR053214">
    <property type="entry name" value="LysM12-like"/>
</dbReference>
<dbReference type="PROSITE" id="PS51782">
    <property type="entry name" value="LYSM"/>
    <property type="match status" value="2"/>
</dbReference>
<dbReference type="InterPro" id="IPR001579">
    <property type="entry name" value="Glyco_hydro_18_chit_AS"/>
</dbReference>
<dbReference type="InterPro" id="IPR029226">
    <property type="entry name" value="Ecp2-like"/>
</dbReference>
<dbReference type="PROSITE" id="PS51910">
    <property type="entry name" value="GH18_2"/>
    <property type="match status" value="1"/>
</dbReference>
<evidence type="ECO:0000313" key="16">
    <source>
        <dbReference type="EMBL" id="CAG8893424.1"/>
    </source>
</evidence>
<dbReference type="PANTHER" id="PTHR47700">
    <property type="entry name" value="V CHITINASE, PUTATIVE (AFU_ORTHOLOGUE AFUA_6G13720)-RELATED"/>
    <property type="match status" value="1"/>
</dbReference>
<evidence type="ECO:0000256" key="5">
    <source>
        <dbReference type="ARBA" id="ARBA00022801"/>
    </source>
</evidence>
<dbReference type="InterPro" id="IPR011583">
    <property type="entry name" value="Chitinase_II/V-like_cat"/>
</dbReference>
<feature type="domain" description="LysM" evidence="14">
    <location>
        <begin position="103"/>
        <end position="148"/>
    </location>
</feature>
<dbReference type="PROSITE" id="PS50941">
    <property type="entry name" value="CHIT_BIND_I_2"/>
    <property type="match status" value="1"/>
</dbReference>
<proteinExistence type="inferred from homology"/>
<name>A0A9W4P3H6_9EURO</name>
<dbReference type="InterPro" id="IPR036861">
    <property type="entry name" value="Endochitinase-like_sf"/>
</dbReference>
<evidence type="ECO:0000259" key="13">
    <source>
        <dbReference type="PROSITE" id="PS50941"/>
    </source>
</evidence>
<comment type="caution">
    <text evidence="11">Lacks conserved residue(s) required for the propagation of feature annotation.</text>
</comment>
<accession>A0A9W4P3H6</accession>
<feature type="domain" description="Chitin-binding type-1" evidence="13">
    <location>
        <begin position="228"/>
        <end position="296"/>
    </location>
</feature>
<keyword evidence="6" id="KW-0146">Chitin degradation</keyword>
<dbReference type="InterPro" id="IPR018392">
    <property type="entry name" value="LysM"/>
</dbReference>
<protein>
    <recommendedName>
        <fullName evidence="3">chitinase</fullName>
        <ecNumber evidence="3">3.2.1.14</ecNumber>
    </recommendedName>
</protein>
<dbReference type="Pfam" id="PF00704">
    <property type="entry name" value="Glyco_hydro_18"/>
    <property type="match status" value="1"/>
</dbReference>
<evidence type="ECO:0000256" key="7">
    <source>
        <dbReference type="ARBA" id="ARBA00023026"/>
    </source>
</evidence>
<evidence type="ECO:0000256" key="4">
    <source>
        <dbReference type="ARBA" id="ARBA00022669"/>
    </source>
</evidence>
<keyword evidence="7" id="KW-0843">Virulence</keyword>
<dbReference type="CDD" id="cd02878">
    <property type="entry name" value="GH18_zymocin_alpha"/>
    <property type="match status" value="1"/>
</dbReference>
<keyword evidence="9 12" id="KW-0326">Glycosidase</keyword>
<dbReference type="SUPFAM" id="SSF51445">
    <property type="entry name" value="(Trans)glycosidases"/>
    <property type="match status" value="1"/>
</dbReference>
<feature type="domain" description="GH18" evidence="15">
    <location>
        <begin position="306"/>
        <end position="651"/>
    </location>
</feature>
<dbReference type="Pfam" id="PF14856">
    <property type="entry name" value="Hce2"/>
    <property type="match status" value="1"/>
</dbReference>
<comment type="caution">
    <text evidence="16">The sequence shown here is derived from an EMBL/GenBank/DDBJ whole genome shotgun (WGS) entry which is preliminary data.</text>
</comment>
<dbReference type="GO" id="GO:0008843">
    <property type="term" value="F:endochitinase activity"/>
    <property type="evidence" value="ECO:0007669"/>
    <property type="project" value="UniProtKB-EC"/>
</dbReference>
<dbReference type="GO" id="GO:0000272">
    <property type="term" value="P:polysaccharide catabolic process"/>
    <property type="evidence" value="ECO:0007669"/>
    <property type="project" value="UniProtKB-KW"/>
</dbReference>
<dbReference type="AlphaFoldDB" id="A0A9W4P3H6"/>
<dbReference type="PROSITE" id="PS01095">
    <property type="entry name" value="GH18_1"/>
    <property type="match status" value="1"/>
</dbReference>
<dbReference type="EC" id="3.2.1.14" evidence="3"/>
<dbReference type="PANTHER" id="PTHR47700:SF1">
    <property type="entry name" value="CHITINASE"/>
    <property type="match status" value="1"/>
</dbReference>
<organism evidence="16 17">
    <name type="scientific">Penicillium egyptiacum</name>
    <dbReference type="NCBI Taxonomy" id="1303716"/>
    <lineage>
        <taxon>Eukaryota</taxon>
        <taxon>Fungi</taxon>
        <taxon>Dikarya</taxon>
        <taxon>Ascomycota</taxon>
        <taxon>Pezizomycotina</taxon>
        <taxon>Eurotiomycetes</taxon>
        <taxon>Eurotiomycetidae</taxon>
        <taxon>Eurotiales</taxon>
        <taxon>Aspergillaceae</taxon>
        <taxon>Penicillium</taxon>
    </lineage>
</organism>
<keyword evidence="8" id="KW-0119">Carbohydrate metabolism</keyword>
<keyword evidence="4 11" id="KW-0147">Chitin-binding</keyword>
<dbReference type="Proteomes" id="UP001154252">
    <property type="component" value="Unassembled WGS sequence"/>
</dbReference>
<keyword evidence="11" id="KW-1015">Disulfide bond</keyword>
<dbReference type="Gene3D" id="3.10.50.10">
    <property type="match status" value="1"/>
</dbReference>
<evidence type="ECO:0000256" key="12">
    <source>
        <dbReference type="RuleBase" id="RU000489"/>
    </source>
</evidence>
<comment type="similarity">
    <text evidence="2">Belongs to the glycosyl hydrolase 18 family. Chitinase class V subfamily.</text>
</comment>
<dbReference type="Gene3D" id="3.10.350.10">
    <property type="entry name" value="LysM domain"/>
    <property type="match status" value="1"/>
</dbReference>
<evidence type="ECO:0000259" key="15">
    <source>
        <dbReference type="PROSITE" id="PS51910"/>
    </source>
</evidence>
<dbReference type="SUPFAM" id="SSF57016">
    <property type="entry name" value="Plant lectins/antimicrobial peptides"/>
    <property type="match status" value="1"/>
</dbReference>
<dbReference type="OrthoDB" id="73875at2759"/>
<sequence length="1202" mass="130820">MFEDNMGNLTDSTPSLAMQLCEKNYDSTHIFGIMATSNGTFTPIQGAIKSWANATCLSFKESTRLSGSATFTTPLLHPNRTVFTTRSSATSVATKLRARAECRTVQVDSGNGCAELAAKCGISGADFTRYNSGSDFCSKLKPKQHVCCSQGTLPDFSPKPKADGSCYSYKVKDDDNCDNLAAEYSLTKQDIEDFNKNTWGWNGCVLIYSKTVMCLSKGTAPFPAEIQNAQCGPQKPGSKPPTDGSDISDLNPCPLNACCNIWGQCGITKDFCIDTNTGAPGTAKQGTYGCISNCGMDVVKGSGTGAIKIAYFEGYNFKRDCLFQDASRIDTSQYTHIHFGFGTLTPSFEVETGDALSSYEFGEFKRISGVKKILSFGGWDFSTMPDTYQIFRNGVKPENRLAMAQKIATFIKDNNLDGVDIDWEYPGAPDLPDHDPGTKDDGPNYLACLVVLKNLLPGKSISIAAPASYWYLKQFPIAQISKIVDYIVYMTYDLHGQWDANNSHSQEGCDTGNCLRSQVNLTETRQSLAMITKAGVPGNKVVVGVTSYGRSFKMAEPGCWGPNCLYTGDRLNSNAKKGRCTATAGNSDILVYDGTEYVSYMSAATKKMRMALYITWGLAGISDWASDLKEYNEPPGPAKNWNLFFELILAGEDPKADHSRSSNWTDMDCTHEMIVDSTWYTPSDRWRTLNADAAWADVVRIWKNTDSKRGIKFIQSVSDTLHIGAGANCGSLTRDSCVAKHCPNGANSDTSGPAAQLMNSLVQLHMLHKDYHDSLVEATVFSSTALDHMENSFAAVPPEKDNTWLLLIIDLLTVGTLGTAGPFFNTVLKKLPYFLQKTSTYENSKDTTMTMIGQGTTLAKDLISSEKSPWTPQSQDAFSNYMGQVVGGWANMTSYSLRRLFDGNDDSIKRIGEIISNGKLVAGKFEQEPDDLYDETYKEDLVTNIQKCFLGFSIPALWQASKSYAFIIDAGHGCGEKELSEYLTEDTMKATGACVDKQQYSLVYPKDDAKVCKHMCNDHGSCTTVCSNNKFSAPPGLDTLGGKSYGGISTADLITGSVRTWKQNGKANGGGFADPTNRGTIDNMMDVDVTTPGFMRIPVCSPERAFRSWDTAKPGSSDFYPCDIPPGKGNCGTSTFIDVTSNGSPLVEDCLTIIKNIEGDASTDYTTLLGGKNQREIVSHVSCRFGVEATEEGGNVDFVVGG</sequence>
<dbReference type="GO" id="GO:0006032">
    <property type="term" value="P:chitin catabolic process"/>
    <property type="evidence" value="ECO:0007669"/>
    <property type="project" value="UniProtKB-KW"/>
</dbReference>
<keyword evidence="5 12" id="KW-0378">Hydrolase</keyword>
<evidence type="ECO:0000256" key="3">
    <source>
        <dbReference type="ARBA" id="ARBA00012729"/>
    </source>
</evidence>
<dbReference type="CDD" id="cd00035">
    <property type="entry name" value="ChtBD1"/>
    <property type="match status" value="1"/>
</dbReference>